<dbReference type="InterPro" id="IPR016986">
    <property type="entry name" value="UCP031982_abhydr"/>
</dbReference>
<dbReference type="PIRSF" id="PIRSF031982">
    <property type="entry name" value="UCP031982_abhydr"/>
    <property type="match status" value="1"/>
</dbReference>
<comment type="caution">
    <text evidence="4">The sequence shown here is derived from an EMBL/GenBank/DDBJ whole genome shotgun (WGS) entry which is preliminary data.</text>
</comment>
<dbReference type="InterPro" id="IPR029058">
    <property type="entry name" value="AB_hydrolase_fold"/>
</dbReference>
<dbReference type="PANTHER" id="PTHR22946">
    <property type="entry name" value="DIENELACTONE HYDROLASE DOMAIN-CONTAINING PROTEIN-RELATED"/>
    <property type="match status" value="1"/>
</dbReference>
<dbReference type="InterPro" id="IPR000073">
    <property type="entry name" value="AB_hydrolase_1"/>
</dbReference>
<sequence length="341" mass="36509">MKNLFHITALSFSLCAGAVYADDQQTGLAELSVSDSRSDRPLGGFIWYPTAQTGSTETVHTNAVWQGIDVIKDAAPEAGKHPFVVLSHGMYGNAMNQTWLADALVDEGYIVAAISHPGTSTWLRDADHARALWDRPGDISRVIDHALTDPEISPFIDADRIYMAGHSLGGFTAVALAGGRFDPAAFDAFCASDAADIGCKALANWNVAQSDDDRIEMAQDLSDPRIKAFAVYDLGGTQTFSPGSLAAIERPMLVMGAPVDIAGMNLDTESRALSTLLPPAKVTYMEPETLSHFDFMGVCKPAGFEILQTEEPGDEIICRDGGAARAQDHAMIVKATVAQFQ</sequence>
<keyword evidence="2" id="KW-0732">Signal</keyword>
<evidence type="ECO:0000256" key="1">
    <source>
        <dbReference type="ARBA" id="ARBA00038115"/>
    </source>
</evidence>
<accession>A0A2T6CG01</accession>
<evidence type="ECO:0000259" key="3">
    <source>
        <dbReference type="Pfam" id="PF12697"/>
    </source>
</evidence>
<evidence type="ECO:0000256" key="2">
    <source>
        <dbReference type="SAM" id="SignalP"/>
    </source>
</evidence>
<dbReference type="RefSeq" id="WP_025049790.1">
    <property type="nucleotide sequence ID" value="NZ_QBKU01000004.1"/>
</dbReference>
<evidence type="ECO:0000313" key="4">
    <source>
        <dbReference type="EMBL" id="PTX74425.1"/>
    </source>
</evidence>
<dbReference type="Pfam" id="PF12697">
    <property type="entry name" value="Abhydrolase_6"/>
    <property type="match status" value="1"/>
</dbReference>
<gene>
    <name evidence="4" type="ORF">C8N31_104306</name>
</gene>
<dbReference type="OrthoDB" id="9814760at2"/>
<comment type="similarity">
    <text evidence="1">Belongs to the AB hydrolase superfamily. FUS2 hydrolase family.</text>
</comment>
<dbReference type="EMBL" id="QBKU01000004">
    <property type="protein sequence ID" value="PTX74425.1"/>
    <property type="molecule type" value="Genomic_DNA"/>
</dbReference>
<reference evidence="4 5" key="1">
    <citation type="submission" date="2018-04" db="EMBL/GenBank/DDBJ databases">
        <title>Genomic Encyclopedia of Archaeal and Bacterial Type Strains, Phase II (KMG-II): from individual species to whole genera.</title>
        <authorList>
            <person name="Goeker M."/>
        </authorList>
    </citation>
    <scope>NUCLEOTIDE SEQUENCE [LARGE SCALE GENOMIC DNA]</scope>
    <source>
        <strain evidence="4 5">DSM 12244</strain>
    </source>
</reference>
<proteinExistence type="inferred from homology"/>
<dbReference type="SUPFAM" id="SSF53474">
    <property type="entry name" value="alpha/beta-Hydrolases"/>
    <property type="match status" value="1"/>
</dbReference>
<dbReference type="InterPro" id="IPR050261">
    <property type="entry name" value="FrsA_esterase"/>
</dbReference>
<evidence type="ECO:0000313" key="5">
    <source>
        <dbReference type="Proteomes" id="UP000244092"/>
    </source>
</evidence>
<dbReference type="Proteomes" id="UP000244092">
    <property type="component" value="Unassembled WGS sequence"/>
</dbReference>
<protein>
    <submittedName>
        <fullName evidence="4">Putative dienelactone hydrolase</fullName>
    </submittedName>
</protein>
<keyword evidence="4" id="KW-0378">Hydrolase</keyword>
<feature type="signal peptide" evidence="2">
    <location>
        <begin position="1"/>
        <end position="21"/>
    </location>
</feature>
<name>A0A2T6CG01_9RHOB</name>
<feature type="domain" description="AB hydrolase-1" evidence="3">
    <location>
        <begin position="84"/>
        <end position="206"/>
    </location>
</feature>
<dbReference type="Gene3D" id="3.40.50.1820">
    <property type="entry name" value="alpha/beta hydrolase"/>
    <property type="match status" value="1"/>
</dbReference>
<dbReference type="AlphaFoldDB" id="A0A2T6CG01"/>
<organism evidence="4 5">
    <name type="scientific">Sulfitobacter mediterraneus</name>
    <dbReference type="NCBI Taxonomy" id="83219"/>
    <lineage>
        <taxon>Bacteria</taxon>
        <taxon>Pseudomonadati</taxon>
        <taxon>Pseudomonadota</taxon>
        <taxon>Alphaproteobacteria</taxon>
        <taxon>Rhodobacterales</taxon>
        <taxon>Roseobacteraceae</taxon>
        <taxon>Sulfitobacter</taxon>
    </lineage>
</organism>
<dbReference type="GO" id="GO:0016787">
    <property type="term" value="F:hydrolase activity"/>
    <property type="evidence" value="ECO:0007669"/>
    <property type="project" value="UniProtKB-KW"/>
</dbReference>
<feature type="chain" id="PRO_5015562724" evidence="2">
    <location>
        <begin position="22"/>
        <end position="341"/>
    </location>
</feature>